<keyword evidence="2" id="KW-1185">Reference proteome</keyword>
<gene>
    <name evidence="1" type="ORF">N1M2_115</name>
</gene>
<reference evidence="1 2" key="1">
    <citation type="submission" date="2019-11" db="EMBL/GenBank/DDBJ databases">
        <authorList>
            <person name="Lewis R."/>
            <person name="Clooney A.G."/>
            <person name="Stockdale S.R."/>
            <person name="Buttimer C."/>
            <person name="Draper L.A."/>
            <person name="Ross R.P."/>
            <person name="Hill C."/>
        </authorList>
    </citation>
    <scope>NUCLEOTIDE SEQUENCE [LARGE SCALE GENOMIC DNA]</scope>
</reference>
<accession>A0A6B7ZER1</accession>
<organism evidence="1 2">
    <name type="scientific">Klebsiella phage N1M2</name>
    <dbReference type="NCBI Taxonomy" id="2664939"/>
    <lineage>
        <taxon>Viruses</taxon>
        <taxon>Duplodnaviria</taxon>
        <taxon>Heunggongvirae</taxon>
        <taxon>Uroviricota</taxon>
        <taxon>Caudoviricetes</taxon>
        <taxon>Chimalliviridae</taxon>
        <taxon>Nimduovirus</taxon>
        <taxon>Nimduovirus N1M2</taxon>
    </lineage>
</organism>
<sequence>MSKDSRVQVSGKIVYPWNPFQDLADCRVTGEPVHVEGGNKGAIVVPRNGPFFSRNFVIKKKGSDRPLSMEAGEYSFIHPFGAFIKRYNRLAWGAIVIKGVATPTDYIIEYDTIGGDFVLNDAAYAEAVANTLTAPRTIDWNDIVNLPLVWPPDPHEHPASDTMNYGDLIAWMQSYLDAITDTDTSVSFVSEFKKHLEADLQDAHKATLEMLGVAHLKDWAMAEVKDIEGNSTELLVNIAVLKEAIRGYSRGDWR</sequence>
<dbReference type="Proteomes" id="UP000464669">
    <property type="component" value="Segment"/>
</dbReference>
<name>A0A6B7ZER1_9CAUD</name>
<protein>
    <submittedName>
        <fullName evidence="1">Putative virion structural protein</fullName>
    </submittedName>
</protein>
<proteinExistence type="predicted"/>
<evidence type="ECO:0000313" key="1">
    <source>
        <dbReference type="EMBL" id="QGH71978.1"/>
    </source>
</evidence>
<evidence type="ECO:0000313" key="2">
    <source>
        <dbReference type="Proteomes" id="UP000464669"/>
    </source>
</evidence>
<dbReference type="EMBL" id="MN642089">
    <property type="protein sequence ID" value="QGH71978.1"/>
    <property type="molecule type" value="Genomic_DNA"/>
</dbReference>